<feature type="compositionally biased region" description="Polar residues" evidence="1">
    <location>
        <begin position="117"/>
        <end position="141"/>
    </location>
</feature>
<feature type="compositionally biased region" description="Basic and acidic residues" evidence="1">
    <location>
        <begin position="756"/>
        <end position="768"/>
    </location>
</feature>
<feature type="compositionally biased region" description="Low complexity" evidence="1">
    <location>
        <begin position="142"/>
        <end position="155"/>
    </location>
</feature>
<feature type="region of interest" description="Disordered" evidence="1">
    <location>
        <begin position="1"/>
        <end position="94"/>
    </location>
</feature>
<dbReference type="GO" id="GO:0008360">
    <property type="term" value="P:regulation of cell shape"/>
    <property type="evidence" value="ECO:0007669"/>
    <property type="project" value="TreeGrafter"/>
</dbReference>
<dbReference type="PANTHER" id="PTHR16266:SF17">
    <property type="entry name" value="BRWD3"/>
    <property type="match status" value="1"/>
</dbReference>
<dbReference type="GO" id="GO:0007010">
    <property type="term" value="P:cytoskeleton organization"/>
    <property type="evidence" value="ECO:0007669"/>
    <property type="project" value="TreeGrafter"/>
</dbReference>
<feature type="compositionally biased region" description="Low complexity" evidence="1">
    <location>
        <begin position="79"/>
        <end position="89"/>
    </location>
</feature>
<feature type="compositionally biased region" description="Basic residues" evidence="1">
    <location>
        <begin position="266"/>
        <end position="283"/>
    </location>
</feature>
<dbReference type="InterPro" id="IPR052060">
    <property type="entry name" value="Bromo_WD_repeat"/>
</dbReference>
<gene>
    <name evidence="2" type="ORF">PCOS0759_LOCUS5351</name>
</gene>
<feature type="compositionally biased region" description="Low complexity" evidence="1">
    <location>
        <begin position="17"/>
        <end position="35"/>
    </location>
</feature>
<dbReference type="GO" id="GO:0006357">
    <property type="term" value="P:regulation of transcription by RNA polymerase II"/>
    <property type="evidence" value="ECO:0007669"/>
    <property type="project" value="TreeGrafter"/>
</dbReference>
<feature type="compositionally biased region" description="Basic residues" evidence="1">
    <location>
        <begin position="743"/>
        <end position="755"/>
    </location>
</feature>
<evidence type="ECO:0000313" key="2">
    <source>
        <dbReference type="EMBL" id="CAD9082111.1"/>
    </source>
</evidence>
<accession>A0A7S1KRF8</accession>
<feature type="compositionally biased region" description="Basic residues" evidence="1">
    <location>
        <begin position="784"/>
        <end position="815"/>
    </location>
</feature>
<feature type="region of interest" description="Disordered" evidence="1">
    <location>
        <begin position="112"/>
        <end position="157"/>
    </location>
</feature>
<evidence type="ECO:0000256" key="1">
    <source>
        <dbReference type="SAM" id="MobiDB-lite"/>
    </source>
</evidence>
<feature type="compositionally biased region" description="Basic and acidic residues" evidence="1">
    <location>
        <begin position="728"/>
        <end position="742"/>
    </location>
</feature>
<feature type="compositionally biased region" description="Polar residues" evidence="1">
    <location>
        <begin position="245"/>
        <end position="263"/>
    </location>
</feature>
<feature type="compositionally biased region" description="Basic and acidic residues" evidence="1">
    <location>
        <begin position="816"/>
        <end position="829"/>
    </location>
</feature>
<feature type="region of interest" description="Disordered" evidence="1">
    <location>
        <begin position="650"/>
        <end position="904"/>
    </location>
</feature>
<name>A0A7S1KRF8_9EUKA</name>
<dbReference type="EMBL" id="HBGD01006456">
    <property type="protein sequence ID" value="CAD9082111.1"/>
    <property type="molecule type" value="Transcribed_RNA"/>
</dbReference>
<dbReference type="PANTHER" id="PTHR16266">
    <property type="entry name" value="WD REPEAT DOMAIN 9"/>
    <property type="match status" value="1"/>
</dbReference>
<protein>
    <submittedName>
        <fullName evidence="2">Uncharacterized protein</fullName>
    </submittedName>
</protein>
<feature type="compositionally biased region" description="Low complexity" evidence="1">
    <location>
        <begin position="660"/>
        <end position="669"/>
    </location>
</feature>
<feature type="compositionally biased region" description="Polar residues" evidence="1">
    <location>
        <begin position="209"/>
        <end position="223"/>
    </location>
</feature>
<feature type="region of interest" description="Disordered" evidence="1">
    <location>
        <begin position="243"/>
        <end position="299"/>
    </location>
</feature>
<feature type="compositionally biased region" description="Low complexity" evidence="1">
    <location>
        <begin position="178"/>
        <end position="208"/>
    </location>
</feature>
<proteinExistence type="predicted"/>
<organism evidence="2">
    <name type="scientific">Percolomonas cosmopolitus</name>
    <dbReference type="NCBI Taxonomy" id="63605"/>
    <lineage>
        <taxon>Eukaryota</taxon>
        <taxon>Discoba</taxon>
        <taxon>Heterolobosea</taxon>
        <taxon>Tetramitia</taxon>
        <taxon>Eutetramitia</taxon>
        <taxon>Percolomonadidae</taxon>
        <taxon>Percolomonas</taxon>
    </lineage>
</organism>
<feature type="region of interest" description="Disordered" evidence="1">
    <location>
        <begin position="169"/>
        <end position="226"/>
    </location>
</feature>
<dbReference type="GO" id="GO:0005634">
    <property type="term" value="C:nucleus"/>
    <property type="evidence" value="ECO:0007669"/>
    <property type="project" value="TreeGrafter"/>
</dbReference>
<reference evidence="2" key="1">
    <citation type="submission" date="2021-01" db="EMBL/GenBank/DDBJ databases">
        <authorList>
            <person name="Corre E."/>
            <person name="Pelletier E."/>
            <person name="Niang G."/>
            <person name="Scheremetjew M."/>
            <person name="Finn R."/>
            <person name="Kale V."/>
            <person name="Holt S."/>
            <person name="Cochrane G."/>
            <person name="Meng A."/>
            <person name="Brown T."/>
            <person name="Cohen L."/>
        </authorList>
    </citation>
    <scope>NUCLEOTIDE SEQUENCE</scope>
    <source>
        <strain evidence="2">WS</strain>
    </source>
</reference>
<sequence length="1312" mass="146999">MSNNNLPPHLRAPPPTQSSHHLSSPSTSDLFSSHSFAYRSESDESNDDLDNLLPGIGGSERVTGANGKPDHRTHHHMDSSPYRTSSSSSPAALDPFGLGLEGALDHSELRDLHHSYGSPSKSVFGSSTGGKQRGETQQSHIQQQQAPQQPQQQQAKVPLHVQLRQRLEATQHVNYSPTTATTTATTSNNVPSNQQQQKNPQMPPHMMNFNTQQQSAPPQQRPTSLPPHVLAAASMSLPPHLARLRQTQQQSKSPTATAPSQPQKAKPQRSHPTKSSQPKKRQKLEKPAPASNAEYFPDAPGKTHLESMLERYYRNQFLINGYDLAKYPAEVPYIPQRKDHVYLLKKGYDDYREQMRDETTLWDKLYVGPYFRDEQWPFSGTEVIEAIIEELKYEVKRTTGFYTTIQGVRNHGYFGVSLVKIKFVQVGTNRHFQMLYSELVGQVEWMLHKPLMDAALNRVREIDAELRKGAVNGVPDSVKYDASPAHGRITELNVAGSSTLPADIQSHLQDLWGSVNVTFDDGSTDSVSPWELDSTNVAFQRTFKEFYKFQALPDKVREDAIRELTAILNDRSIVLPLLTNTSKRLAYPLAVGTIIQRLQHMFYSSKHSFLNDLEHLTKLLKRESTDGDDVRMDSSIQRIIDCYKSLKRKIEPKSDKKSSSKTSIESTETQAYQPPPPRTTTSSVLPPHLLSTAPAVAAAAEPPPHMRAPKLVLKTEKPKKDKKKSSKKTKDGKKDKTTTKKSKDTKKTKKQVKTKKSTDKQKDMDTTKKAKGTKKSKKEDKKTTSTKKKASSTKTPPKKKDKVKKEKKAKDKKKQSKETKKPSKEKEFGKITIKMAPEPDPFEFNPEPIAPSSMAPPDQQPSHIGETPKLKIRPSTGGQPPHLAAAAASGDKNSNRLRSLAPTPVVLPGRPIQKIDQYYTAPESASPCLQSYNNFIETVHTPKRVIPPRFRDQQHKKRMKMEQLARQNQQVKSVANTITSFLGQRESAGSPVPDIAALHQKLKSNSLKPVGFNVALETVQDKPSDVPPVVRLKKAFKWSKQAQEDSESLNSDAADVLMKDAAETKEERIEHAWKDWQDKWSHNPPPMPMEDTCDAATADAMEVSFPERDATVPPSGQLAVYIPLQHNLTRLSVPVRAVNMSASMTQDIDEEEEQQSGLGGTMYTVHHDRSGAPIHIKASRRILPASQHVSFTLYEYLLVMRCTQDVVVPVDVGVEMTSTTKRALQSLPLRVLEATQQCSSQRSMFFTPNIEQAKQCAEEYGFLRDFEWNACGFLHLLEKEVNGADSGTRVVRIVSTDKVMFRVGEQRRFTVE</sequence>